<evidence type="ECO:0000256" key="4">
    <source>
        <dbReference type="ARBA" id="ARBA00023204"/>
    </source>
</evidence>
<keyword evidence="3" id="KW-0227">DNA damage</keyword>
<proteinExistence type="predicted"/>
<feature type="signal peptide" evidence="5">
    <location>
        <begin position="1"/>
        <end position="28"/>
    </location>
</feature>
<keyword evidence="2" id="KW-0235">DNA replication</keyword>
<dbReference type="GO" id="GO:0016874">
    <property type="term" value="F:ligase activity"/>
    <property type="evidence" value="ECO:0007669"/>
    <property type="project" value="UniProtKB-KW"/>
</dbReference>
<comment type="caution">
    <text evidence="7">The sequence shown here is derived from an EMBL/GenBank/DDBJ whole genome shotgun (WGS) entry which is preliminary data.</text>
</comment>
<protein>
    <submittedName>
        <fullName evidence="7">DNA ligase</fullName>
    </submittedName>
</protein>
<dbReference type="Pfam" id="PF14743">
    <property type="entry name" value="DNA_ligase_OB_2"/>
    <property type="match status" value="1"/>
</dbReference>
<dbReference type="SUPFAM" id="SSF56091">
    <property type="entry name" value="DNA ligase/mRNA capping enzyme, catalytic domain"/>
    <property type="match status" value="1"/>
</dbReference>
<evidence type="ECO:0000256" key="2">
    <source>
        <dbReference type="ARBA" id="ARBA00022705"/>
    </source>
</evidence>
<organism evidence="7 8">
    <name type="scientific">Zoogloea dura</name>
    <dbReference type="NCBI Taxonomy" id="2728840"/>
    <lineage>
        <taxon>Bacteria</taxon>
        <taxon>Pseudomonadati</taxon>
        <taxon>Pseudomonadota</taxon>
        <taxon>Betaproteobacteria</taxon>
        <taxon>Rhodocyclales</taxon>
        <taxon>Zoogloeaceae</taxon>
        <taxon>Zoogloea</taxon>
    </lineage>
</organism>
<dbReference type="CDD" id="cd07896">
    <property type="entry name" value="Adenylation_kDNA_ligase_like"/>
    <property type="match status" value="1"/>
</dbReference>
<accession>A0A848G405</accession>
<dbReference type="GO" id="GO:0006260">
    <property type="term" value="P:DNA replication"/>
    <property type="evidence" value="ECO:0007669"/>
    <property type="project" value="UniProtKB-KW"/>
</dbReference>
<evidence type="ECO:0000256" key="1">
    <source>
        <dbReference type="ARBA" id="ARBA00022598"/>
    </source>
</evidence>
<dbReference type="EMBL" id="JABBGA010000005">
    <property type="protein sequence ID" value="NML25890.1"/>
    <property type="molecule type" value="Genomic_DNA"/>
</dbReference>
<dbReference type="Gene3D" id="3.30.470.30">
    <property type="entry name" value="DNA ligase/mRNA capping enzyme"/>
    <property type="match status" value="1"/>
</dbReference>
<dbReference type="RefSeq" id="WP_169145431.1">
    <property type="nucleotide sequence ID" value="NZ_JABBGA010000005.1"/>
</dbReference>
<feature type="domain" description="DNA ligase OB-like" evidence="6">
    <location>
        <begin position="217"/>
        <end position="282"/>
    </location>
</feature>
<evidence type="ECO:0000256" key="5">
    <source>
        <dbReference type="SAM" id="SignalP"/>
    </source>
</evidence>
<keyword evidence="5" id="KW-0732">Signal</keyword>
<dbReference type="PANTHER" id="PTHR47810:SF1">
    <property type="entry name" value="DNA LIGASE B"/>
    <property type="match status" value="1"/>
</dbReference>
<dbReference type="Proteomes" id="UP000580043">
    <property type="component" value="Unassembled WGS sequence"/>
</dbReference>
<name>A0A848G405_9RHOO</name>
<dbReference type="Gene3D" id="3.30.1490.70">
    <property type="match status" value="1"/>
</dbReference>
<dbReference type="InterPro" id="IPR012340">
    <property type="entry name" value="NA-bd_OB-fold"/>
</dbReference>
<sequence>MRWFKGQSWHYLSACLLALLLAGLPARAAAPPLLLAEVLRGEVDLPHYWVSEKLDGARAVWDGQTLRFRSGNPVVAPAWFIAGLPAEALDGELWMGRGRFDVLSAAVRRKAPQEAEWRQIRFMVFEQPGGSGTFTERAGRLRDIVARAGVPWLQAVEQFRVPDRQALQARLAEVVAGGGEGLMLHRDDAPYLTGRSDALLKLKPWLDTEARVVAHLPGKGRLAGMLGALRVETPEGLRFNIGTGLPDALRRDPPPLGTQVTYRYTSLTPDGVPRFARFLRVREAF</sequence>
<evidence type="ECO:0000259" key="6">
    <source>
        <dbReference type="Pfam" id="PF14743"/>
    </source>
</evidence>
<reference evidence="7 8" key="1">
    <citation type="submission" date="2020-04" db="EMBL/GenBank/DDBJ databases">
        <title>Zoogloea sp. G-4-1-14 isolated from soil.</title>
        <authorList>
            <person name="Dahal R.H."/>
        </authorList>
    </citation>
    <scope>NUCLEOTIDE SEQUENCE [LARGE SCALE GENOMIC DNA]</scope>
    <source>
        <strain evidence="7 8">G-4-1-14</strain>
    </source>
</reference>
<evidence type="ECO:0000313" key="8">
    <source>
        <dbReference type="Proteomes" id="UP000580043"/>
    </source>
</evidence>
<dbReference type="InterPro" id="IPR029319">
    <property type="entry name" value="DNA_ligase_OB"/>
</dbReference>
<feature type="chain" id="PRO_5032303601" evidence="5">
    <location>
        <begin position="29"/>
        <end position="285"/>
    </location>
</feature>
<keyword evidence="4" id="KW-0234">DNA repair</keyword>
<dbReference type="PANTHER" id="PTHR47810">
    <property type="entry name" value="DNA LIGASE"/>
    <property type="match status" value="1"/>
</dbReference>
<evidence type="ECO:0000256" key="3">
    <source>
        <dbReference type="ARBA" id="ARBA00022763"/>
    </source>
</evidence>
<dbReference type="InterPro" id="IPR050326">
    <property type="entry name" value="NAD_dep_DNA_ligaseB"/>
</dbReference>
<keyword evidence="1 7" id="KW-0436">Ligase</keyword>
<dbReference type="Gene3D" id="2.40.50.140">
    <property type="entry name" value="Nucleic acid-binding proteins"/>
    <property type="match status" value="1"/>
</dbReference>
<dbReference type="GO" id="GO:0006281">
    <property type="term" value="P:DNA repair"/>
    <property type="evidence" value="ECO:0007669"/>
    <property type="project" value="UniProtKB-KW"/>
</dbReference>
<evidence type="ECO:0000313" key="7">
    <source>
        <dbReference type="EMBL" id="NML25890.1"/>
    </source>
</evidence>
<keyword evidence="8" id="KW-1185">Reference proteome</keyword>
<dbReference type="NCBIfam" id="NF006592">
    <property type="entry name" value="PRK09125.1"/>
    <property type="match status" value="1"/>
</dbReference>
<dbReference type="AlphaFoldDB" id="A0A848G405"/>
<dbReference type="CDD" id="cd08041">
    <property type="entry name" value="OBF_kDNA_ligase_like"/>
    <property type="match status" value="1"/>
</dbReference>
<gene>
    <name evidence="7" type="ORF">HHL15_09070</name>
</gene>
<dbReference type="SUPFAM" id="SSF50249">
    <property type="entry name" value="Nucleic acid-binding proteins"/>
    <property type="match status" value="1"/>
</dbReference>